<evidence type="ECO:0000256" key="2">
    <source>
        <dbReference type="ARBA" id="ARBA00004443"/>
    </source>
</evidence>
<dbReference type="KEGG" id="pco:PHACADRAFT_214635"/>
<evidence type="ECO:0000259" key="10">
    <source>
        <dbReference type="SMART" id="SM00916"/>
    </source>
</evidence>
<dbReference type="PANTHER" id="PTHR12878:SF0">
    <property type="entry name" value="NADH DEHYDROGENASE [UBIQUINONE] 1 ALPHA SUBCOMPLEX SUBUNIT 2"/>
    <property type="match status" value="1"/>
</dbReference>
<evidence type="ECO:0000256" key="6">
    <source>
        <dbReference type="ARBA" id="ARBA00022792"/>
    </source>
</evidence>
<comment type="similarity">
    <text evidence="3">Belongs to the complex I NDUFA2 subunit family.</text>
</comment>
<evidence type="ECO:0000256" key="7">
    <source>
        <dbReference type="ARBA" id="ARBA00022982"/>
    </source>
</evidence>
<proteinExistence type="inferred from homology"/>
<evidence type="ECO:0000313" key="12">
    <source>
        <dbReference type="EMBL" id="EKM53025.1"/>
    </source>
</evidence>
<dbReference type="RefSeq" id="XP_007397733.1">
    <property type="nucleotide sequence ID" value="XM_007397671.1"/>
</dbReference>
<evidence type="ECO:0000256" key="1">
    <source>
        <dbReference type="ARBA" id="ARBA00003195"/>
    </source>
</evidence>
<dbReference type="GO" id="GO:0005743">
    <property type="term" value="C:mitochondrial inner membrane"/>
    <property type="evidence" value="ECO:0007669"/>
    <property type="project" value="UniProtKB-SubCell"/>
</dbReference>
<dbReference type="EMBL" id="JH930474">
    <property type="protein sequence ID" value="EKM53026.1"/>
    <property type="molecule type" value="Genomic_DNA"/>
</dbReference>
<evidence type="ECO:0000256" key="3">
    <source>
        <dbReference type="ARBA" id="ARBA00008939"/>
    </source>
</evidence>
<dbReference type="InParanoid" id="K5W1N1"/>
<evidence type="ECO:0000256" key="8">
    <source>
        <dbReference type="ARBA" id="ARBA00023128"/>
    </source>
</evidence>
<dbReference type="EMBL" id="JH930474">
    <property type="protein sequence ID" value="EKM53025.1"/>
    <property type="molecule type" value="Genomic_DNA"/>
</dbReference>
<protein>
    <recommendedName>
        <fullName evidence="10">Ribosomal protein/NADH dehydrogenase domain-containing protein</fullName>
    </recommendedName>
</protein>
<reference evidence="12 14" key="1">
    <citation type="journal article" date="2012" name="BMC Genomics">
        <title>Comparative genomics of the white-rot fungi, Phanerochaete carnosa and P. chrysosporium, to elucidate the genetic basis of the distinct wood types they colonize.</title>
        <authorList>
            <person name="Suzuki H."/>
            <person name="MacDonald J."/>
            <person name="Syed K."/>
            <person name="Salamov A."/>
            <person name="Hori C."/>
            <person name="Aerts A."/>
            <person name="Henrissat B."/>
            <person name="Wiebenga A."/>
            <person name="vanKuyk P.A."/>
            <person name="Barry K."/>
            <person name="Lindquist E."/>
            <person name="LaButti K."/>
            <person name="Lapidus A."/>
            <person name="Lucas S."/>
            <person name="Coutinho P."/>
            <person name="Gong Y."/>
            <person name="Samejima M."/>
            <person name="Mahadevan R."/>
            <person name="Abou-Zaid M."/>
            <person name="de Vries R.P."/>
            <person name="Igarashi K."/>
            <person name="Yadav J.S."/>
            <person name="Grigoriev I.V."/>
            <person name="Master E.R."/>
        </authorList>
    </citation>
    <scope>NUCLEOTIDE SEQUENCE [LARGE SCALE GENOMIC DNA]</scope>
    <source>
        <strain evidence="12 14">HHB-10118-sp</strain>
    </source>
</reference>
<keyword evidence="8" id="KW-0496">Mitochondrion</keyword>
<dbReference type="KEGG" id="pco:PHACADRAFT_210770"/>
<dbReference type="GeneID" id="18908724"/>
<name>K5W1N1_PHACS</name>
<dbReference type="HOGENOM" id="CLU_110897_1_1_1"/>
<evidence type="ECO:0000313" key="13">
    <source>
        <dbReference type="EMBL" id="EKM53026.1"/>
    </source>
</evidence>
<dbReference type="InterPro" id="IPR036249">
    <property type="entry name" value="Thioredoxin-like_sf"/>
</dbReference>
<keyword evidence="9" id="KW-0472">Membrane</keyword>
<evidence type="ECO:0000313" key="11">
    <source>
        <dbReference type="EMBL" id="EKM48847.1"/>
    </source>
</evidence>
<evidence type="ECO:0000256" key="4">
    <source>
        <dbReference type="ARBA" id="ARBA00022448"/>
    </source>
</evidence>
<keyword evidence="14" id="KW-1185">Reference proteome</keyword>
<dbReference type="RefSeq" id="XP_007397732.1">
    <property type="nucleotide sequence ID" value="XM_007397670.1"/>
</dbReference>
<dbReference type="RefSeq" id="XP_007402604.1">
    <property type="nucleotide sequence ID" value="XM_007402542.1"/>
</dbReference>
<dbReference type="STRING" id="650164.K5W1N1"/>
<dbReference type="Proteomes" id="UP000008370">
    <property type="component" value="Unassembled WGS sequence"/>
</dbReference>
<dbReference type="SUPFAM" id="SSF52833">
    <property type="entry name" value="Thioredoxin-like"/>
    <property type="match status" value="1"/>
</dbReference>
<dbReference type="Gene3D" id="3.40.30.10">
    <property type="entry name" value="Glutaredoxin"/>
    <property type="match status" value="1"/>
</dbReference>
<gene>
    <name evidence="12" type="ORF">PHACADRAFT_147353</name>
    <name evidence="13" type="ORF">PHACADRAFT_210770</name>
    <name evidence="11" type="ORF">PHACADRAFT_214635</name>
</gene>
<dbReference type="InterPro" id="IPR007741">
    <property type="entry name" value="Ribosomal_mL43/mS25/NADH_DH"/>
</dbReference>
<keyword evidence="7" id="KW-0249">Electron transport</keyword>
<evidence type="ECO:0000256" key="5">
    <source>
        <dbReference type="ARBA" id="ARBA00022660"/>
    </source>
</evidence>
<evidence type="ECO:0000313" key="14">
    <source>
        <dbReference type="Proteomes" id="UP000008370"/>
    </source>
</evidence>
<organism evidence="12 14">
    <name type="scientific">Phanerochaete carnosa (strain HHB-10118-sp)</name>
    <name type="common">White-rot fungus</name>
    <name type="synonym">Peniophora carnosa</name>
    <dbReference type="NCBI Taxonomy" id="650164"/>
    <lineage>
        <taxon>Eukaryota</taxon>
        <taxon>Fungi</taxon>
        <taxon>Dikarya</taxon>
        <taxon>Basidiomycota</taxon>
        <taxon>Agaricomycotina</taxon>
        <taxon>Agaricomycetes</taxon>
        <taxon>Polyporales</taxon>
        <taxon>Phanerochaetaceae</taxon>
        <taxon>Phanerochaete</taxon>
    </lineage>
</organism>
<keyword evidence="6" id="KW-0999">Mitochondrion inner membrane</keyword>
<dbReference type="GeneID" id="18913555"/>
<dbReference type="AlphaFoldDB" id="K5W1N1"/>
<keyword evidence="4" id="KW-0813">Transport</keyword>
<keyword evidence="5" id="KW-0679">Respiratory chain</keyword>
<dbReference type="OrthoDB" id="10250268at2759"/>
<dbReference type="InterPro" id="IPR016464">
    <property type="entry name" value="NADH_Ub_cplx-1_asu_su-2"/>
</dbReference>
<sequence>MSSSFAKALSPAIREVRILCCQTGAASAGTRQFITSTYPVLKQHNPDLPVLIREAKGTPARVFARFERGVEKHVDVENLSESDVASRIAQLLSV</sequence>
<dbReference type="PANTHER" id="PTHR12878">
    <property type="entry name" value="NADH-UBIQUINONE OXIDOREDUCTASE B8 SUBUNIT"/>
    <property type="match status" value="1"/>
</dbReference>
<feature type="domain" description="Ribosomal protein/NADH dehydrogenase" evidence="10">
    <location>
        <begin position="22"/>
        <end position="94"/>
    </location>
</feature>
<dbReference type="EMBL" id="JH930691">
    <property type="protein sequence ID" value="EKM48847.1"/>
    <property type="molecule type" value="Genomic_DNA"/>
</dbReference>
<comment type="function">
    <text evidence="1">Accessory subunit of the mitochondrial membrane respiratory chain NADH dehydrogenase (Complex I), that is believed not to be involved in catalysis. Complex I functions in the transfer of electrons from NADH to the respiratory chain. The immediate electron acceptor for the enzyme is believed to be ubiquinone.</text>
</comment>
<dbReference type="PIRSF" id="PIRSF005822">
    <property type="entry name" value="NDUA2"/>
    <property type="match status" value="1"/>
</dbReference>
<evidence type="ECO:0000256" key="9">
    <source>
        <dbReference type="ARBA" id="ARBA00023136"/>
    </source>
</evidence>
<dbReference type="GeneID" id="18913012"/>
<dbReference type="Pfam" id="PF05047">
    <property type="entry name" value="L51_S25_CI-B8"/>
    <property type="match status" value="1"/>
</dbReference>
<comment type="subcellular location">
    <subcellularLocation>
        <location evidence="2">Mitochondrion inner membrane</location>
        <topology evidence="2">Peripheral membrane protein</topology>
        <orientation evidence="2">Matrix side</orientation>
    </subcellularLocation>
</comment>
<dbReference type="SMART" id="SM00916">
    <property type="entry name" value="L51_S25_CI-B8"/>
    <property type="match status" value="1"/>
</dbReference>
<accession>K5W1N1</accession>
<dbReference type="KEGG" id="pco:PHACADRAFT_147353"/>